<accession>E1ZX36</accession>
<dbReference type="Proteomes" id="UP000000311">
    <property type="component" value="Unassembled WGS sequence"/>
</dbReference>
<organism evidence="2">
    <name type="scientific">Camponotus floridanus</name>
    <name type="common">Florida carpenter ant</name>
    <dbReference type="NCBI Taxonomy" id="104421"/>
    <lineage>
        <taxon>Eukaryota</taxon>
        <taxon>Metazoa</taxon>
        <taxon>Ecdysozoa</taxon>
        <taxon>Arthropoda</taxon>
        <taxon>Hexapoda</taxon>
        <taxon>Insecta</taxon>
        <taxon>Pterygota</taxon>
        <taxon>Neoptera</taxon>
        <taxon>Endopterygota</taxon>
        <taxon>Hymenoptera</taxon>
        <taxon>Apocrita</taxon>
        <taxon>Aculeata</taxon>
        <taxon>Formicoidea</taxon>
        <taxon>Formicidae</taxon>
        <taxon>Formicinae</taxon>
        <taxon>Camponotus</taxon>
    </lineage>
</organism>
<dbReference type="InParanoid" id="E1ZX36"/>
<protein>
    <submittedName>
        <fullName evidence="1">Uncharacterized protein</fullName>
    </submittedName>
</protein>
<reference evidence="1 2" key="1">
    <citation type="journal article" date="2010" name="Science">
        <title>Genomic comparison of the ants Camponotus floridanus and Harpegnathos saltator.</title>
        <authorList>
            <person name="Bonasio R."/>
            <person name="Zhang G."/>
            <person name="Ye C."/>
            <person name="Mutti N.S."/>
            <person name="Fang X."/>
            <person name="Qin N."/>
            <person name="Donahue G."/>
            <person name="Yang P."/>
            <person name="Li Q."/>
            <person name="Li C."/>
            <person name="Zhang P."/>
            <person name="Huang Z."/>
            <person name="Berger S.L."/>
            <person name="Reinberg D."/>
            <person name="Wang J."/>
            <person name="Liebig J."/>
        </authorList>
    </citation>
    <scope>NUCLEOTIDE SEQUENCE [LARGE SCALE GENOMIC DNA]</scope>
    <source>
        <strain evidence="2">C129</strain>
    </source>
</reference>
<evidence type="ECO:0000313" key="1">
    <source>
        <dbReference type="EMBL" id="EFN74252.1"/>
    </source>
</evidence>
<gene>
    <name evidence="1" type="ORF">EAG_06522</name>
</gene>
<keyword evidence="2" id="KW-1185">Reference proteome</keyword>
<name>E1ZX36_CAMFO</name>
<sequence>MLFYDHVYTSDRAELWIVSQTLRGSALFSRGNTVTSEDRKMIDGIVDRTPFPHMTGCALGVERRGQCFPSKAKGPGELRLE</sequence>
<evidence type="ECO:0000313" key="2">
    <source>
        <dbReference type="Proteomes" id="UP000000311"/>
    </source>
</evidence>
<dbReference type="EMBL" id="GL434992">
    <property type="protein sequence ID" value="EFN74252.1"/>
    <property type="molecule type" value="Genomic_DNA"/>
</dbReference>
<proteinExistence type="predicted"/>
<dbReference type="AlphaFoldDB" id="E1ZX36"/>